<dbReference type="Proteomes" id="UP000284706">
    <property type="component" value="Unassembled WGS sequence"/>
</dbReference>
<gene>
    <name evidence="2" type="ORF">CVT26_013181</name>
</gene>
<dbReference type="EMBL" id="NHYE01000909">
    <property type="protein sequence ID" value="PPR01734.1"/>
    <property type="molecule type" value="Genomic_DNA"/>
</dbReference>
<reference evidence="2 3" key="1">
    <citation type="journal article" date="2018" name="Evol. Lett.">
        <title>Horizontal gene cluster transfer increased hallucinogenic mushroom diversity.</title>
        <authorList>
            <person name="Reynolds H.T."/>
            <person name="Vijayakumar V."/>
            <person name="Gluck-Thaler E."/>
            <person name="Korotkin H.B."/>
            <person name="Matheny P.B."/>
            <person name="Slot J.C."/>
        </authorList>
    </citation>
    <scope>NUCLEOTIDE SEQUENCE [LARGE SCALE GENOMIC DNA]</scope>
    <source>
        <strain evidence="2 3">SRW20</strain>
    </source>
</reference>
<protein>
    <recommendedName>
        <fullName evidence="1">GST N-terminal domain-containing protein</fullName>
    </recommendedName>
</protein>
<evidence type="ECO:0000259" key="1">
    <source>
        <dbReference type="PROSITE" id="PS50404"/>
    </source>
</evidence>
<dbReference type="OrthoDB" id="4951845at2759"/>
<dbReference type="Pfam" id="PF13409">
    <property type="entry name" value="GST_N_2"/>
    <property type="match status" value="1"/>
</dbReference>
<evidence type="ECO:0000313" key="3">
    <source>
        <dbReference type="Proteomes" id="UP000284706"/>
    </source>
</evidence>
<dbReference type="SUPFAM" id="SSF52833">
    <property type="entry name" value="Thioredoxin-like"/>
    <property type="match status" value="1"/>
</dbReference>
<keyword evidence="3" id="KW-1185">Reference proteome</keyword>
<feature type="domain" description="GST N-terminal" evidence="1">
    <location>
        <begin position="8"/>
        <end position="99"/>
    </location>
</feature>
<dbReference type="PROSITE" id="PS50404">
    <property type="entry name" value="GST_NTER"/>
    <property type="match status" value="1"/>
</dbReference>
<name>A0A409YFH0_9AGAR</name>
<comment type="caution">
    <text evidence="2">The sequence shown here is derived from an EMBL/GenBank/DDBJ whole genome shotgun (WGS) entry which is preliminary data.</text>
</comment>
<proteinExistence type="predicted"/>
<dbReference type="Gene3D" id="1.20.1050.10">
    <property type="match status" value="1"/>
</dbReference>
<dbReference type="SUPFAM" id="SSF47616">
    <property type="entry name" value="GST C-terminal domain-like"/>
    <property type="match status" value="1"/>
</dbReference>
<dbReference type="CDD" id="cd03038">
    <property type="entry name" value="GST_N_etherase_LigE"/>
    <property type="match status" value="1"/>
</dbReference>
<dbReference type="Gene3D" id="3.40.30.10">
    <property type="entry name" value="Glutaredoxin"/>
    <property type="match status" value="1"/>
</dbReference>
<dbReference type="Pfam" id="PF22041">
    <property type="entry name" value="GST_C_7"/>
    <property type="match status" value="1"/>
</dbReference>
<dbReference type="InParanoid" id="A0A409YFH0"/>
<dbReference type="AlphaFoldDB" id="A0A409YFH0"/>
<organism evidence="2 3">
    <name type="scientific">Gymnopilus dilepis</name>
    <dbReference type="NCBI Taxonomy" id="231916"/>
    <lineage>
        <taxon>Eukaryota</taxon>
        <taxon>Fungi</taxon>
        <taxon>Dikarya</taxon>
        <taxon>Basidiomycota</taxon>
        <taxon>Agaricomycotina</taxon>
        <taxon>Agaricomycetes</taxon>
        <taxon>Agaricomycetidae</taxon>
        <taxon>Agaricales</taxon>
        <taxon>Agaricineae</taxon>
        <taxon>Hymenogastraceae</taxon>
        <taxon>Gymnopilus</taxon>
    </lineage>
</organism>
<dbReference type="InterPro" id="IPR036249">
    <property type="entry name" value="Thioredoxin-like_sf"/>
</dbReference>
<evidence type="ECO:0000313" key="2">
    <source>
        <dbReference type="EMBL" id="PPR01734.1"/>
    </source>
</evidence>
<dbReference type="InterPro" id="IPR004045">
    <property type="entry name" value="Glutathione_S-Trfase_N"/>
</dbReference>
<accession>A0A409YFH0</accession>
<dbReference type="InterPro" id="IPR054416">
    <property type="entry name" value="GST_UstS-like_C"/>
</dbReference>
<dbReference type="InterPro" id="IPR036282">
    <property type="entry name" value="Glutathione-S-Trfase_C_sf"/>
</dbReference>
<sequence>MTIILYDIPSPLPEKAWSPNVWKIRYCLNYRKIPYHTEWVEYPDIMPLSERLGVKPTRKNRDGSDCYTLPAIHDTSTGTSLSESLLIAEYLDKAYPDTPRILPYDTIALQAAFAETWNNERRKFAGFSIPPTLEMLNSASKAFYRRAREMDFGMTMEELVPQDEDIVRRWVETKEVFGKFDEWYAKMDGPDGKARFLMGDVLSFGDLVVAASLKWLKTIWGEESEKWQELLTWHGGRWKALLKELKGYETVI</sequence>